<name>A0AAN6YRS5_9PEZI</name>
<dbReference type="EMBL" id="MU865448">
    <property type="protein sequence ID" value="KAK4222916.1"/>
    <property type="molecule type" value="Genomic_DNA"/>
</dbReference>
<comment type="caution">
    <text evidence="1">The sequence shown here is derived from an EMBL/GenBank/DDBJ whole genome shotgun (WGS) entry which is preliminary data.</text>
</comment>
<reference evidence="1" key="2">
    <citation type="submission" date="2023-05" db="EMBL/GenBank/DDBJ databases">
        <authorList>
            <consortium name="Lawrence Berkeley National Laboratory"/>
            <person name="Steindorff A."/>
            <person name="Hensen N."/>
            <person name="Bonometti L."/>
            <person name="Westerberg I."/>
            <person name="Brannstrom I.O."/>
            <person name="Guillou S."/>
            <person name="Cros-Aarteil S."/>
            <person name="Calhoun S."/>
            <person name="Haridas S."/>
            <person name="Kuo A."/>
            <person name="Mondo S."/>
            <person name="Pangilinan J."/>
            <person name="Riley R."/>
            <person name="Labutti K."/>
            <person name="Andreopoulos B."/>
            <person name="Lipzen A."/>
            <person name="Chen C."/>
            <person name="Yanf M."/>
            <person name="Daum C."/>
            <person name="Ng V."/>
            <person name="Clum A."/>
            <person name="Ohm R."/>
            <person name="Martin F."/>
            <person name="Silar P."/>
            <person name="Natvig D."/>
            <person name="Lalanne C."/>
            <person name="Gautier V."/>
            <person name="Ament-Velasquez S.L."/>
            <person name="Kruys A."/>
            <person name="Hutchinson M.I."/>
            <person name="Powell A.J."/>
            <person name="Barry K."/>
            <person name="Miller A.N."/>
            <person name="Grigoriev I.V."/>
            <person name="Debuchy R."/>
            <person name="Gladieux P."/>
            <person name="Thoren M.H."/>
            <person name="Johannesson H."/>
        </authorList>
    </citation>
    <scope>NUCLEOTIDE SEQUENCE</scope>
    <source>
        <strain evidence="1">CBS 990.96</strain>
    </source>
</reference>
<dbReference type="Proteomes" id="UP001301958">
    <property type="component" value="Unassembled WGS sequence"/>
</dbReference>
<evidence type="ECO:0000313" key="1">
    <source>
        <dbReference type="EMBL" id="KAK4222916.1"/>
    </source>
</evidence>
<organism evidence="1 2">
    <name type="scientific">Podospora fimiseda</name>
    <dbReference type="NCBI Taxonomy" id="252190"/>
    <lineage>
        <taxon>Eukaryota</taxon>
        <taxon>Fungi</taxon>
        <taxon>Dikarya</taxon>
        <taxon>Ascomycota</taxon>
        <taxon>Pezizomycotina</taxon>
        <taxon>Sordariomycetes</taxon>
        <taxon>Sordariomycetidae</taxon>
        <taxon>Sordariales</taxon>
        <taxon>Podosporaceae</taxon>
        <taxon>Podospora</taxon>
    </lineage>
</organism>
<sequence length="1693" mass="192891">MIHHSLVKELRESGQKDLTRLKQEIEARKGDLTPLTTSLFQAIFDGSLSSDYFRTYFDCAKDFGILAAGLRQTQSFYIRSQAIRQISLAVHDDTFTEVWDALGGARGIASLARDLAVCHVHDLCRALGLARHQRRQHALSELLNLLCPLDDVSAPESDARDPRPLQPAYMRLVRGCTPELTKKWYDARAGKWGKREIQCFLTAHGDEWRQQELDELLMLPDDKVLRVGWLECYMERDRKFTKHVLKSLVECPKALKVDSQNVASKVILPLAKFIQRSGSRHRRSTREFRHETWTLIHAALTRWPEMATRLNDFSPYSMAWFAVEWWTYADIDGNVARKASIWTIASGILECLLKERVGTLHMSDIRNFLRAARFQDRFHLLKHILRHQKQHGFDLTYPSSTQNLAAVTKLKLLNAPIPCELFTMIPAQGALDFLDLLEEARHTEVRIACGKGVLSTASVPSGAWIDLLVLRCHLLQRDPEILGDRRLSILPEVEKELKRRMETAAKSREATDRQFWVLSALSLCVASGSVDLYSDTLQWARRYKRDYSVNQAIQNQYLQPTVQASNILSGTHVNTPFDAVKNCIDKGNKIALSIFEITSEFREPTTPPPSHLWNCTSMATALAKTRVCQIDEFQTRHSLSDDQVYDIVWQPTFSMLVEAERLFLGSIREELRDISVPNGLLDLAVRSDEKNEKVIFKNHVWRFLDQLSRARDQLWMQERIKRHPAVITLQGPWCKGLPIQFLLPKFLLENAKDYHRYNQDRQGGETSRLPYLLTKAKEIVFTDPKLLLQPPPQADDGDSARAIQDLVDDYALAVEFVVHGQGGDKEKTSTDIWQHLFPHLVDCGLSDGEAVQFLRRWVFGPTFTHLPIQHVVVKPPSKQVNVGLPQWVPDDGPLAWDPSPVEQVASTLDDPTKRNDPPITEKVEKDLSRLSFWHMLAVNGYYKCKKNDNPLRPKLRTKLRTFRTSPYKVLTTEFHVPLQKVTTPPETVDSKIVKEMLMFNDQHGADSSFLMQPFPSPKNFRFPAVYLADEFLESKHDKRVSWPSNMEDNIQHVPVDLLLQLCSSVFKKMTSQKADSHITWAYMNLIKLLGRSDRPAAACNVYRDIILTRPEDSSWHRDLLHEGFLKRLSRTEAKTFLLDMARSIVDRLQAQAKYKFEEGKPAADAPVIKVTIVKMLAQIMRGAQFIDMETACEVLGSILNNARHIDMRAAAVSVLADYFTNAPKGSDTTAIIKVLETVAVPVAACLSERYPMTEERWAEAEKTGEMPEIDSFDNTSRPIMAHLAAISDVQLSQPEWKGKWHETLVAKAIERSKNIHSRWMSLFLKINSLSLAEGELMPELPVNMLYFHDCIAKQGDNISLDTFNRVKQVALEFLHNPPKSITAAVQNSKDLSKSKAGEHWLFVWSDAGTTTPGNLVMALAYKLSCPGFPLTRSANLTSVEDIQEFLLSLADTFINTANLDEVDFLVHSFTSIYRDIQSVTTWKANSVPIVNDIISKIESIRASEAWKKNKKRIPARLSDTLELRLDLVMALYERIPLTIPELAVEIKDLLGMVVSTYTPYYHPKWEKLKRQVNNNVGLREKQLKLAWELVKNLDFAVSSELSEPTSTTQESVGGRGSPSLEEYLKVEFGLELMATDFQDWDGPFEAELNKEVMDDLRGWLKKVREGCEDEVIREGAREALRLGYVGDDDEDKE</sequence>
<keyword evidence="2" id="KW-1185">Reference proteome</keyword>
<proteinExistence type="predicted"/>
<evidence type="ECO:0000313" key="2">
    <source>
        <dbReference type="Proteomes" id="UP001301958"/>
    </source>
</evidence>
<gene>
    <name evidence="1" type="ORF">QBC38DRAFT_503598</name>
</gene>
<accession>A0AAN6YRS5</accession>
<protein>
    <submittedName>
        <fullName evidence="1">Uncharacterized protein</fullName>
    </submittedName>
</protein>
<reference evidence="1" key="1">
    <citation type="journal article" date="2023" name="Mol. Phylogenet. Evol.">
        <title>Genome-scale phylogeny and comparative genomics of the fungal order Sordariales.</title>
        <authorList>
            <person name="Hensen N."/>
            <person name="Bonometti L."/>
            <person name="Westerberg I."/>
            <person name="Brannstrom I.O."/>
            <person name="Guillou S."/>
            <person name="Cros-Aarteil S."/>
            <person name="Calhoun S."/>
            <person name="Haridas S."/>
            <person name="Kuo A."/>
            <person name="Mondo S."/>
            <person name="Pangilinan J."/>
            <person name="Riley R."/>
            <person name="LaButti K."/>
            <person name="Andreopoulos B."/>
            <person name="Lipzen A."/>
            <person name="Chen C."/>
            <person name="Yan M."/>
            <person name="Daum C."/>
            <person name="Ng V."/>
            <person name="Clum A."/>
            <person name="Steindorff A."/>
            <person name="Ohm R.A."/>
            <person name="Martin F."/>
            <person name="Silar P."/>
            <person name="Natvig D.O."/>
            <person name="Lalanne C."/>
            <person name="Gautier V."/>
            <person name="Ament-Velasquez S.L."/>
            <person name="Kruys A."/>
            <person name="Hutchinson M.I."/>
            <person name="Powell A.J."/>
            <person name="Barry K."/>
            <person name="Miller A.N."/>
            <person name="Grigoriev I.V."/>
            <person name="Debuchy R."/>
            <person name="Gladieux P."/>
            <person name="Hiltunen Thoren M."/>
            <person name="Johannesson H."/>
        </authorList>
    </citation>
    <scope>NUCLEOTIDE SEQUENCE</scope>
    <source>
        <strain evidence="1">CBS 990.96</strain>
    </source>
</reference>